<evidence type="ECO:0000256" key="4">
    <source>
        <dbReference type="ARBA" id="ARBA00022490"/>
    </source>
</evidence>
<keyword evidence="6" id="KW-0206">Cytoskeleton</keyword>
<dbReference type="GO" id="GO:0060271">
    <property type="term" value="P:cilium assembly"/>
    <property type="evidence" value="ECO:0007669"/>
    <property type="project" value="TreeGrafter"/>
</dbReference>
<evidence type="ECO:0000256" key="3">
    <source>
        <dbReference type="ARBA" id="ARBA00010091"/>
    </source>
</evidence>
<accession>A0A6L2Q805</accession>
<evidence type="ECO:0000256" key="8">
    <source>
        <dbReference type="SAM" id="MobiDB-lite"/>
    </source>
</evidence>
<dbReference type="Pfam" id="PF15311">
    <property type="entry name" value="HYLS1_C"/>
    <property type="match status" value="1"/>
</dbReference>
<protein>
    <recommendedName>
        <fullName evidence="9">Centriolar and ciliogenesis-associated protein HYLS1 C-terminal domain-containing protein</fullName>
    </recommendedName>
</protein>
<reference evidence="11" key="1">
    <citation type="submission" date="2020-01" db="EMBL/GenBank/DDBJ databases">
        <title>Draft genome sequence of the Termite Coptotermes fromosanus.</title>
        <authorList>
            <person name="Itakura S."/>
            <person name="Yosikawa Y."/>
            <person name="Umezawa K."/>
        </authorList>
    </citation>
    <scope>NUCLEOTIDE SEQUENCE [LARGE SCALE GENOMIC DNA]</scope>
</reference>
<dbReference type="InterPro" id="IPR052319">
    <property type="entry name" value="Centriolar_ciliogenesis_assoc"/>
</dbReference>
<evidence type="ECO:0000256" key="1">
    <source>
        <dbReference type="ARBA" id="ARBA00004114"/>
    </source>
</evidence>
<proteinExistence type="inferred from homology"/>
<keyword evidence="4" id="KW-0963">Cytoplasm</keyword>
<evidence type="ECO:0000256" key="2">
    <source>
        <dbReference type="ARBA" id="ARBA00004138"/>
    </source>
</evidence>
<evidence type="ECO:0000313" key="11">
    <source>
        <dbReference type="Proteomes" id="UP000502823"/>
    </source>
</evidence>
<keyword evidence="5" id="KW-0970">Cilium biogenesis/degradation</keyword>
<dbReference type="EMBL" id="BLKM01000839">
    <property type="protein sequence ID" value="GFG38945.1"/>
    <property type="molecule type" value="Genomic_DNA"/>
</dbReference>
<evidence type="ECO:0000313" key="10">
    <source>
        <dbReference type="EMBL" id="GFG38945.1"/>
    </source>
</evidence>
<evidence type="ECO:0000259" key="9">
    <source>
        <dbReference type="Pfam" id="PF15311"/>
    </source>
</evidence>
<evidence type="ECO:0000256" key="5">
    <source>
        <dbReference type="ARBA" id="ARBA00022794"/>
    </source>
</evidence>
<name>A0A6L2Q805_COPFO</name>
<dbReference type="Proteomes" id="UP000502823">
    <property type="component" value="Unassembled WGS sequence"/>
</dbReference>
<dbReference type="GO" id="GO:0097730">
    <property type="term" value="C:non-motile cilium"/>
    <property type="evidence" value="ECO:0007669"/>
    <property type="project" value="TreeGrafter"/>
</dbReference>
<dbReference type="PANTHER" id="PTHR34174">
    <property type="entry name" value="HYDROLETHALUS SYNDROME PROTEIN 1"/>
    <property type="match status" value="1"/>
</dbReference>
<evidence type="ECO:0000256" key="7">
    <source>
        <dbReference type="ARBA" id="ARBA00023273"/>
    </source>
</evidence>
<keyword evidence="11" id="KW-1185">Reference proteome</keyword>
<feature type="region of interest" description="Disordered" evidence="8">
    <location>
        <begin position="218"/>
        <end position="243"/>
    </location>
</feature>
<evidence type="ECO:0000256" key="6">
    <source>
        <dbReference type="ARBA" id="ARBA00023212"/>
    </source>
</evidence>
<sequence length="243" mass="28228">MTIKLDPKEVRAHLHRLGYCNITGEQLKDFIKDLKKLIKYDQHLLCTCKESNELSGSSYIETSPETFRTSNSTSLRTGNEYSHEEGHKIADTHEHMKQKYVTCTRSLVHTVQSDDISGRTSCSTALPNTSEKTKKLIHFSKEKQCRMTGCMENLQEPVKPKSSFIRPWNINPRQTVGAPKRCDPVKLYHHYQDIWRQQKVPGEDNHYELRWSVRERMLSEDPHPRPISRASSTRALSKQHRVV</sequence>
<comment type="subcellular location">
    <subcellularLocation>
        <location evidence="2">Cell projection</location>
        <location evidence="2">Cilium</location>
    </subcellularLocation>
    <subcellularLocation>
        <location evidence="1">Cytoplasm</location>
        <location evidence="1">Cytoskeleton</location>
        <location evidence="1">Microtubule organizing center</location>
        <location evidence="1">Centrosome</location>
        <location evidence="1">Centriole</location>
    </subcellularLocation>
</comment>
<dbReference type="PANTHER" id="PTHR34174:SF1">
    <property type="entry name" value="CENTRIOLAR AND CILIOGENESIS-ASSOCIATED PROTEIN HYLS1"/>
    <property type="match status" value="1"/>
</dbReference>
<gene>
    <name evidence="10" type="ORF">Cfor_12550</name>
</gene>
<dbReference type="InParanoid" id="A0A6L2Q805"/>
<comment type="caution">
    <text evidence="10">The sequence shown here is derived from an EMBL/GenBank/DDBJ whole genome shotgun (WGS) entry which is preliminary data.</text>
</comment>
<dbReference type="GO" id="GO:0005814">
    <property type="term" value="C:centriole"/>
    <property type="evidence" value="ECO:0007669"/>
    <property type="project" value="UniProtKB-SubCell"/>
</dbReference>
<feature type="domain" description="Centriolar and ciliogenesis-associated protein HYLS1 C-terminal" evidence="9">
    <location>
        <begin position="178"/>
        <end position="226"/>
    </location>
</feature>
<comment type="similarity">
    <text evidence="3">Belongs to the HYLS1 family.</text>
</comment>
<dbReference type="OrthoDB" id="6343432at2759"/>
<organism evidence="10 11">
    <name type="scientific">Coptotermes formosanus</name>
    <name type="common">Formosan subterranean termite</name>
    <dbReference type="NCBI Taxonomy" id="36987"/>
    <lineage>
        <taxon>Eukaryota</taxon>
        <taxon>Metazoa</taxon>
        <taxon>Ecdysozoa</taxon>
        <taxon>Arthropoda</taxon>
        <taxon>Hexapoda</taxon>
        <taxon>Insecta</taxon>
        <taxon>Pterygota</taxon>
        <taxon>Neoptera</taxon>
        <taxon>Polyneoptera</taxon>
        <taxon>Dictyoptera</taxon>
        <taxon>Blattodea</taxon>
        <taxon>Blattoidea</taxon>
        <taxon>Termitoidae</taxon>
        <taxon>Rhinotermitidae</taxon>
        <taxon>Coptotermes</taxon>
    </lineage>
</organism>
<dbReference type="InterPro" id="IPR027918">
    <property type="entry name" value="HYLS1_C_dom"/>
</dbReference>
<keyword evidence="7" id="KW-0966">Cell projection</keyword>
<dbReference type="AlphaFoldDB" id="A0A6L2Q805"/>